<feature type="transmembrane region" description="Helical" evidence="1">
    <location>
        <begin position="7"/>
        <end position="24"/>
    </location>
</feature>
<feature type="transmembrane region" description="Helical" evidence="1">
    <location>
        <begin position="67"/>
        <end position="85"/>
    </location>
</feature>
<organism evidence="2 3">
    <name type="scientific">Bacillus nakamurai</name>
    <dbReference type="NCBI Taxonomy" id="1793963"/>
    <lineage>
        <taxon>Bacteria</taxon>
        <taxon>Bacillati</taxon>
        <taxon>Bacillota</taxon>
        <taxon>Bacilli</taxon>
        <taxon>Bacillales</taxon>
        <taxon>Bacillaceae</taxon>
        <taxon>Bacillus</taxon>
    </lineage>
</organism>
<comment type="caution">
    <text evidence="2">The sequence shown here is derived from an EMBL/GenBank/DDBJ whole genome shotgun (WGS) entry which is preliminary data.</text>
</comment>
<evidence type="ECO:0000256" key="1">
    <source>
        <dbReference type="SAM" id="Phobius"/>
    </source>
</evidence>
<protein>
    <submittedName>
        <fullName evidence="2">Uncharacterized protein</fullName>
    </submittedName>
</protein>
<dbReference type="Pfam" id="PF17094">
    <property type="entry name" value="UPF0715"/>
    <property type="match status" value="1"/>
</dbReference>
<keyword evidence="3" id="KW-1185">Reference proteome</keyword>
<name>A0A150FCX8_9BACI</name>
<gene>
    <name evidence="2" type="ORF">AXI58_10175</name>
</gene>
<evidence type="ECO:0000313" key="2">
    <source>
        <dbReference type="EMBL" id="KXZ22348.1"/>
    </source>
</evidence>
<keyword evidence="1" id="KW-0472">Membrane</keyword>
<keyword evidence="1" id="KW-0812">Transmembrane</keyword>
<proteinExistence type="predicted"/>
<sequence length="125" mass="14553">MVILRYLVVLALSAICATLVYVITLNQAEYVPYLIISGIMLTCYLIFELPLQLILNRKPRRFNFKYLLIYTVSSFVVWLIMAVLFEPYNPIGSILASYEIYLFSVLFALIFWLWDSILVQKVAVK</sequence>
<dbReference type="EMBL" id="LSBA01000005">
    <property type="protein sequence ID" value="KXZ22348.1"/>
    <property type="molecule type" value="Genomic_DNA"/>
</dbReference>
<dbReference type="AlphaFoldDB" id="A0A150FCX8"/>
<dbReference type="OrthoDB" id="2935045at2"/>
<feature type="transmembrane region" description="Helical" evidence="1">
    <location>
        <begin position="30"/>
        <end position="55"/>
    </location>
</feature>
<evidence type="ECO:0000313" key="3">
    <source>
        <dbReference type="Proteomes" id="UP000075430"/>
    </source>
</evidence>
<reference evidence="3" key="1">
    <citation type="submission" date="2016-02" db="EMBL/GenBank/DDBJ databases">
        <authorList>
            <person name="Dunlap C."/>
        </authorList>
    </citation>
    <scope>NUCLEOTIDE SEQUENCE [LARGE SCALE GENOMIC DNA]</scope>
    <source>
        <strain evidence="3">NRRL B-41092</strain>
    </source>
</reference>
<accession>A0A150FCX8</accession>
<feature type="transmembrane region" description="Helical" evidence="1">
    <location>
        <begin position="91"/>
        <end position="114"/>
    </location>
</feature>
<keyword evidence="1" id="KW-1133">Transmembrane helix</keyword>
<dbReference type="Proteomes" id="UP000075430">
    <property type="component" value="Unassembled WGS sequence"/>
</dbReference>
<dbReference type="STRING" id="1793963.AXI58_10175"/>
<dbReference type="InterPro" id="IPR031374">
    <property type="entry name" value="UPF0715"/>
</dbReference>